<protein>
    <submittedName>
        <fullName evidence="2">Uncharacterized protein</fullName>
    </submittedName>
</protein>
<sequence>MMTASLAAFGLGADAAEPGSPTTLHPLPTTSTTSAPTSTLALNRPRAGSAVHSLSSLAALDGLQQQKQQKQPNQQPSPANKPSVHRESSSSINTSSLSASANNKSALPRHGSQLLNTSLPTSQLRKSASALALAFASDFAAASATPAAHQKLRARSRANLASSPATSTLELDRILTAVESQLQTADKPTTIKLADPIAATSPTLRIAPPPPIPADPRALPRTASFLLQVTLGEARFPPFQVTPAADARRGTTIGTGTAGKKGISIAAAAVPPGLGAPKLLRPPGIAPTAPWTAVTASQVNAWYTNMPPPLLSTTTLGSADVSPTDPGSTRRPSISFAGLSPLADDSTPTSPSPAFLRFRGSGSTASSGIGGSSTLVSPMTPLGFLPHGPGPHAHLITFRHKDSSSSIASRTAALTLKDEIYKLLPHPVPRSFYKFYMSQECDLFLKHGVQYLDLYLRHKKAQLAAETLIGSTS</sequence>
<dbReference type="AlphaFoldDB" id="A0A0L0T9W7"/>
<feature type="compositionally biased region" description="Low complexity" evidence="1">
    <location>
        <begin position="89"/>
        <end position="106"/>
    </location>
</feature>
<accession>A0A0L0T9W7</accession>
<dbReference type="VEuPathDB" id="FungiDB:AMAG_15592"/>
<keyword evidence="3" id="KW-1185">Reference proteome</keyword>
<feature type="compositionally biased region" description="Low complexity" evidence="1">
    <location>
        <begin position="64"/>
        <end position="82"/>
    </location>
</feature>
<dbReference type="EMBL" id="GG745371">
    <property type="protein sequence ID" value="KNE71359.1"/>
    <property type="molecule type" value="Genomic_DNA"/>
</dbReference>
<feature type="compositionally biased region" description="Low complexity" evidence="1">
    <location>
        <begin position="20"/>
        <end position="48"/>
    </location>
</feature>
<feature type="region of interest" description="Disordered" evidence="1">
    <location>
        <begin position="314"/>
        <end position="357"/>
    </location>
</feature>
<name>A0A0L0T9W7_ALLM3</name>
<evidence type="ECO:0000256" key="1">
    <source>
        <dbReference type="SAM" id="MobiDB-lite"/>
    </source>
</evidence>
<evidence type="ECO:0000313" key="2">
    <source>
        <dbReference type="EMBL" id="KNE71359.1"/>
    </source>
</evidence>
<gene>
    <name evidence="2" type="ORF">AMAG_15592</name>
</gene>
<evidence type="ECO:0000313" key="3">
    <source>
        <dbReference type="Proteomes" id="UP000054350"/>
    </source>
</evidence>
<proteinExistence type="predicted"/>
<reference evidence="2 3" key="1">
    <citation type="submission" date="2009-11" db="EMBL/GenBank/DDBJ databases">
        <title>Annotation of Allomyces macrogynus ATCC 38327.</title>
        <authorList>
            <consortium name="The Broad Institute Genome Sequencing Platform"/>
            <person name="Russ C."/>
            <person name="Cuomo C."/>
            <person name="Burger G."/>
            <person name="Gray M.W."/>
            <person name="Holland P.W.H."/>
            <person name="King N."/>
            <person name="Lang F.B.F."/>
            <person name="Roger A.J."/>
            <person name="Ruiz-Trillo I."/>
            <person name="Young S.K."/>
            <person name="Zeng Q."/>
            <person name="Gargeya S."/>
            <person name="Fitzgerald M."/>
            <person name="Haas B."/>
            <person name="Abouelleil A."/>
            <person name="Alvarado L."/>
            <person name="Arachchi H.M."/>
            <person name="Berlin A."/>
            <person name="Chapman S.B."/>
            <person name="Gearin G."/>
            <person name="Goldberg J."/>
            <person name="Griggs A."/>
            <person name="Gujja S."/>
            <person name="Hansen M."/>
            <person name="Heiman D."/>
            <person name="Howarth C."/>
            <person name="Larimer J."/>
            <person name="Lui A."/>
            <person name="MacDonald P.J.P."/>
            <person name="McCowen C."/>
            <person name="Montmayeur A."/>
            <person name="Murphy C."/>
            <person name="Neiman D."/>
            <person name="Pearson M."/>
            <person name="Priest M."/>
            <person name="Roberts A."/>
            <person name="Saif S."/>
            <person name="Shea T."/>
            <person name="Sisk P."/>
            <person name="Stolte C."/>
            <person name="Sykes S."/>
            <person name="Wortman J."/>
            <person name="Nusbaum C."/>
            <person name="Birren B."/>
        </authorList>
    </citation>
    <scope>NUCLEOTIDE SEQUENCE [LARGE SCALE GENOMIC DNA]</scope>
    <source>
        <strain evidence="2 3">ATCC 38327</strain>
    </source>
</reference>
<organism evidence="2 3">
    <name type="scientific">Allomyces macrogynus (strain ATCC 38327)</name>
    <name type="common">Allomyces javanicus var. macrogynus</name>
    <dbReference type="NCBI Taxonomy" id="578462"/>
    <lineage>
        <taxon>Eukaryota</taxon>
        <taxon>Fungi</taxon>
        <taxon>Fungi incertae sedis</taxon>
        <taxon>Blastocladiomycota</taxon>
        <taxon>Blastocladiomycetes</taxon>
        <taxon>Blastocladiales</taxon>
        <taxon>Blastocladiaceae</taxon>
        <taxon>Allomyces</taxon>
    </lineage>
</organism>
<reference evidence="3" key="2">
    <citation type="submission" date="2009-11" db="EMBL/GenBank/DDBJ databases">
        <title>The Genome Sequence of Allomyces macrogynus strain ATCC 38327.</title>
        <authorList>
            <consortium name="The Broad Institute Genome Sequencing Platform"/>
            <person name="Russ C."/>
            <person name="Cuomo C."/>
            <person name="Shea T."/>
            <person name="Young S.K."/>
            <person name="Zeng Q."/>
            <person name="Koehrsen M."/>
            <person name="Haas B."/>
            <person name="Borodovsky M."/>
            <person name="Guigo R."/>
            <person name="Alvarado L."/>
            <person name="Berlin A."/>
            <person name="Borenstein D."/>
            <person name="Chen Z."/>
            <person name="Engels R."/>
            <person name="Freedman E."/>
            <person name="Gellesch M."/>
            <person name="Goldberg J."/>
            <person name="Griggs A."/>
            <person name="Gujja S."/>
            <person name="Heiman D."/>
            <person name="Hepburn T."/>
            <person name="Howarth C."/>
            <person name="Jen D."/>
            <person name="Larson L."/>
            <person name="Lewis B."/>
            <person name="Mehta T."/>
            <person name="Park D."/>
            <person name="Pearson M."/>
            <person name="Roberts A."/>
            <person name="Saif S."/>
            <person name="Shenoy N."/>
            <person name="Sisk P."/>
            <person name="Stolte C."/>
            <person name="Sykes S."/>
            <person name="Walk T."/>
            <person name="White J."/>
            <person name="Yandava C."/>
            <person name="Burger G."/>
            <person name="Gray M.W."/>
            <person name="Holland P.W.H."/>
            <person name="King N."/>
            <person name="Lang F.B.F."/>
            <person name="Roger A.J."/>
            <person name="Ruiz-Trillo I."/>
            <person name="Lander E."/>
            <person name="Nusbaum C."/>
        </authorList>
    </citation>
    <scope>NUCLEOTIDE SEQUENCE [LARGE SCALE GENOMIC DNA]</scope>
    <source>
        <strain evidence="3">ATCC 38327</strain>
    </source>
</reference>
<dbReference type="Proteomes" id="UP000054350">
    <property type="component" value="Unassembled WGS sequence"/>
</dbReference>
<feature type="region of interest" description="Disordered" evidence="1">
    <location>
        <begin position="64"/>
        <end position="114"/>
    </location>
</feature>
<feature type="region of interest" description="Disordered" evidence="1">
    <location>
        <begin position="9"/>
        <end position="48"/>
    </location>
</feature>